<dbReference type="AlphaFoldDB" id="A0A8H4A8X7"/>
<evidence type="ECO:0000256" key="1">
    <source>
        <dbReference type="SAM" id="Phobius"/>
    </source>
</evidence>
<organism evidence="2 3">
    <name type="scientific">Gigaspora margarita</name>
    <dbReference type="NCBI Taxonomy" id="4874"/>
    <lineage>
        <taxon>Eukaryota</taxon>
        <taxon>Fungi</taxon>
        <taxon>Fungi incertae sedis</taxon>
        <taxon>Mucoromycota</taxon>
        <taxon>Glomeromycotina</taxon>
        <taxon>Glomeromycetes</taxon>
        <taxon>Diversisporales</taxon>
        <taxon>Gigasporaceae</taxon>
        <taxon>Gigaspora</taxon>
    </lineage>
</organism>
<comment type="caution">
    <text evidence="2">The sequence shown here is derived from an EMBL/GenBank/DDBJ whole genome shotgun (WGS) entry which is preliminary data.</text>
</comment>
<protein>
    <recommendedName>
        <fullName evidence="4">Transmembrane protein</fullName>
    </recommendedName>
</protein>
<keyword evidence="1" id="KW-0812">Transmembrane</keyword>
<dbReference type="EMBL" id="WTPW01000995">
    <property type="protein sequence ID" value="KAF0464113.1"/>
    <property type="molecule type" value="Genomic_DNA"/>
</dbReference>
<gene>
    <name evidence="2" type="ORF">F8M41_026551</name>
</gene>
<keyword evidence="3" id="KW-1185">Reference proteome</keyword>
<evidence type="ECO:0008006" key="4">
    <source>
        <dbReference type="Google" id="ProtNLM"/>
    </source>
</evidence>
<proteinExistence type="predicted"/>
<evidence type="ECO:0000313" key="2">
    <source>
        <dbReference type="EMBL" id="KAF0464113.1"/>
    </source>
</evidence>
<keyword evidence="1" id="KW-1133">Transmembrane helix</keyword>
<accession>A0A8H4A8X7</accession>
<evidence type="ECO:0000313" key="3">
    <source>
        <dbReference type="Proteomes" id="UP000439903"/>
    </source>
</evidence>
<keyword evidence="1" id="KW-0472">Membrane</keyword>
<feature type="transmembrane region" description="Helical" evidence="1">
    <location>
        <begin position="388"/>
        <end position="421"/>
    </location>
</feature>
<name>A0A8H4A8X7_GIGMA</name>
<reference evidence="2 3" key="1">
    <citation type="journal article" date="2019" name="Environ. Microbiol.">
        <title>At the nexus of three kingdoms: the genome of the mycorrhizal fungus Gigaspora margarita provides insights into plant, endobacterial and fungal interactions.</title>
        <authorList>
            <person name="Venice F."/>
            <person name="Ghignone S."/>
            <person name="Salvioli di Fossalunga A."/>
            <person name="Amselem J."/>
            <person name="Novero M."/>
            <person name="Xianan X."/>
            <person name="Sedzielewska Toro K."/>
            <person name="Morin E."/>
            <person name="Lipzen A."/>
            <person name="Grigoriev I.V."/>
            <person name="Henrissat B."/>
            <person name="Martin F.M."/>
            <person name="Bonfante P."/>
        </authorList>
    </citation>
    <scope>NUCLEOTIDE SEQUENCE [LARGE SCALE GENOMIC DNA]</scope>
    <source>
        <strain evidence="2 3">BEG34</strain>
    </source>
</reference>
<sequence length="423" mass="50266">MAQGIFNDLKNNQRKGTKHIIFQQNNDNQRNLVPLRVINQEYYDWDDEYNDVYQQEYCDLNHENRKIMVNLPFFSFSDGVLNINSDSEKLKGELDLSPFPNLRKITFQGNAQFNFLESIDLSENQKLSKIIILNQNQNQFFRNNDFILLIKEMQSNRIILSYYEDTSRNVWIEKYKYLQEQTIIPYILVEDGQLEAEIAELRQSLNYKDQIITDLNKKIQQTPTLNQFQELNNIALGHSELNFNKLKQEIKRLKLKDFNPYFQEQKNTFDRLMITTKNRAGDGLKSILDLLLRTNNQIIESEDGNKNNSFTQGQLQGQLTSCQTLLQTKFTPDELQSLLDKQKEFGKLEKHFVILQQDIYKHLKETFEKMSQFLQNWWTDISAIELLFYFMSILSFISIAFFIDITFFISYTIYIIIVIFLCY</sequence>
<dbReference type="Proteomes" id="UP000439903">
    <property type="component" value="Unassembled WGS sequence"/>
</dbReference>
<dbReference type="OrthoDB" id="2374186at2759"/>